<evidence type="ECO:0000256" key="2">
    <source>
        <dbReference type="ARBA" id="ARBA00007330"/>
    </source>
</evidence>
<dbReference type="EMBL" id="CP034562">
    <property type="protein sequence ID" value="AZQ61311.1"/>
    <property type="molecule type" value="Genomic_DNA"/>
</dbReference>
<dbReference type="PRINTS" id="PR01001">
    <property type="entry name" value="FADG3PDH"/>
</dbReference>
<dbReference type="GO" id="GO:0006071">
    <property type="term" value="P:glycerol metabolic process"/>
    <property type="evidence" value="ECO:0007669"/>
    <property type="project" value="UniProtKB-KW"/>
</dbReference>
<feature type="domain" description="Alpha-glycerophosphate oxidase C-terminal" evidence="8">
    <location>
        <begin position="407"/>
        <end position="526"/>
    </location>
</feature>
<dbReference type="PANTHER" id="PTHR11985">
    <property type="entry name" value="GLYCEROL-3-PHOSPHATE DEHYDROGENASE"/>
    <property type="match status" value="1"/>
</dbReference>
<accession>A0A3S9NZF9</accession>
<evidence type="ECO:0000313" key="10">
    <source>
        <dbReference type="Proteomes" id="UP000267268"/>
    </source>
</evidence>
<evidence type="ECO:0000256" key="5">
    <source>
        <dbReference type="ARBA" id="ARBA00022827"/>
    </source>
</evidence>
<dbReference type="Pfam" id="PF01266">
    <property type="entry name" value="DAO"/>
    <property type="match status" value="1"/>
</dbReference>
<dbReference type="Gene3D" id="3.30.9.10">
    <property type="entry name" value="D-Amino Acid Oxidase, subunit A, domain 2"/>
    <property type="match status" value="1"/>
</dbReference>
<dbReference type="OrthoDB" id="9766796at2"/>
<comment type="similarity">
    <text evidence="2">Belongs to the FAD-dependent glycerol-3-phosphate dehydrogenase family.</text>
</comment>
<dbReference type="InterPro" id="IPR000447">
    <property type="entry name" value="G3P_DH_FAD-dep"/>
</dbReference>
<gene>
    <name evidence="9" type="ORF">EI427_03455</name>
</gene>
<dbReference type="InterPro" id="IPR006076">
    <property type="entry name" value="FAD-dep_OxRdtase"/>
</dbReference>
<dbReference type="SUPFAM" id="SSF51905">
    <property type="entry name" value="FAD/NAD(P)-binding domain"/>
    <property type="match status" value="1"/>
</dbReference>
<keyword evidence="10" id="KW-1185">Reference proteome</keyword>
<dbReference type="Proteomes" id="UP000267268">
    <property type="component" value="Chromosome 1"/>
</dbReference>
<dbReference type="PANTHER" id="PTHR11985:SF35">
    <property type="entry name" value="ANAEROBIC GLYCEROL-3-PHOSPHATE DEHYDROGENASE SUBUNIT A"/>
    <property type="match status" value="1"/>
</dbReference>
<dbReference type="Gene3D" id="3.50.50.60">
    <property type="entry name" value="FAD/NAD(P)-binding domain"/>
    <property type="match status" value="1"/>
</dbReference>
<keyword evidence="3" id="KW-0285">Flavoprotein</keyword>
<dbReference type="Gene3D" id="1.10.8.870">
    <property type="entry name" value="Alpha-glycerophosphate oxidase, cap domain"/>
    <property type="match status" value="1"/>
</dbReference>
<protein>
    <submittedName>
        <fullName evidence="9">Glycerol-3-phosphate dehydrogenase/oxidase</fullName>
    </submittedName>
</protein>
<keyword evidence="5" id="KW-0274">FAD</keyword>
<dbReference type="KEGG" id="fll:EI427_03455"/>
<dbReference type="InterPro" id="IPR036188">
    <property type="entry name" value="FAD/NAD-bd_sf"/>
</dbReference>
<reference evidence="9 10" key="1">
    <citation type="submission" date="2018-12" db="EMBL/GenBank/DDBJ databases">
        <title>Flammeovirga pectinis sp. nov., isolated from the gut of the Korean scallop, Patinopecten yessoensis.</title>
        <authorList>
            <person name="Bae J.-W."/>
            <person name="Jeong Y.-S."/>
            <person name="Kang W."/>
        </authorList>
    </citation>
    <scope>NUCLEOTIDE SEQUENCE [LARGE SCALE GENOMIC DNA]</scope>
    <source>
        <strain evidence="9 10">L12M1</strain>
    </source>
</reference>
<dbReference type="InterPro" id="IPR038299">
    <property type="entry name" value="DAO_C_sf"/>
</dbReference>
<keyword evidence="6" id="KW-0560">Oxidoreductase</keyword>
<sequence length="546" mass="61694">MNMIHPMNKRGFSQPHYDAIIIGGGITGAAIAYELSCKGATVALVEKGDFGGGTSAATSKLIHGGLRYLKNFELGLVRESLKERLRLSNIAPNFVRPIPFMLPLYTYKDKWLLKAGMEMYDYLSFDKKDTLLKENALDNYDYYSAKKTLIREKDIRKEDLLGSYVYHDCQNANAERLTLSFIKSAMQYETEVANYAKVEDFIIKDGRVKGIIGRDLITDTPIKLLAKVVINCGGAWANDILQFKNAPKTNKATMRSEGIHIVTKAIGYQHAIALVTPKGRHVMVLPWRGHSIIGTTDKPYTGEVDDWKVNRESIEELIEEINACYGDGQLSFKDVCYYYGGLRPLVDHQTENTYDQSRKHEVIDHTADGYPGLYTVEGGKYTTSRHLAEIVGAKLSSEITLENDSQKTAKIPLFGCKITNLQQYHSYLKLQFPFLSQHMLWTFISMYGEESEIILKRFVNNETNQTLLNADGEVITQVYHAIENEMAFTLEDIFLRRTGLGTLGKPNDALIETVSAILQKKIGYSDLVITQQIETLLTHYQLLEED</sequence>
<dbReference type="GO" id="GO:0046168">
    <property type="term" value="P:glycerol-3-phosphate catabolic process"/>
    <property type="evidence" value="ECO:0007669"/>
    <property type="project" value="TreeGrafter"/>
</dbReference>
<keyword evidence="4" id="KW-0319">Glycerol metabolism</keyword>
<dbReference type="AlphaFoldDB" id="A0A3S9NZF9"/>
<evidence type="ECO:0000259" key="7">
    <source>
        <dbReference type="Pfam" id="PF01266"/>
    </source>
</evidence>
<evidence type="ECO:0000256" key="1">
    <source>
        <dbReference type="ARBA" id="ARBA00001974"/>
    </source>
</evidence>
<dbReference type="InterPro" id="IPR031656">
    <property type="entry name" value="DAO_C"/>
</dbReference>
<comment type="cofactor">
    <cofactor evidence="1">
        <name>FAD</name>
        <dbReference type="ChEBI" id="CHEBI:57692"/>
    </cofactor>
</comment>
<organism evidence="9 10">
    <name type="scientific">Flammeovirga pectinis</name>
    <dbReference type="NCBI Taxonomy" id="2494373"/>
    <lineage>
        <taxon>Bacteria</taxon>
        <taxon>Pseudomonadati</taxon>
        <taxon>Bacteroidota</taxon>
        <taxon>Cytophagia</taxon>
        <taxon>Cytophagales</taxon>
        <taxon>Flammeovirgaceae</taxon>
        <taxon>Flammeovirga</taxon>
    </lineage>
</organism>
<proteinExistence type="inferred from homology"/>
<evidence type="ECO:0000259" key="8">
    <source>
        <dbReference type="Pfam" id="PF16901"/>
    </source>
</evidence>
<evidence type="ECO:0000256" key="4">
    <source>
        <dbReference type="ARBA" id="ARBA00022798"/>
    </source>
</evidence>
<name>A0A3S9NZF9_9BACT</name>
<evidence type="ECO:0000256" key="6">
    <source>
        <dbReference type="ARBA" id="ARBA00023002"/>
    </source>
</evidence>
<evidence type="ECO:0000313" key="9">
    <source>
        <dbReference type="EMBL" id="AZQ61311.1"/>
    </source>
</evidence>
<dbReference type="GO" id="GO:0004368">
    <property type="term" value="F:glycerol-3-phosphate dehydrogenase (quinone) activity"/>
    <property type="evidence" value="ECO:0007669"/>
    <property type="project" value="InterPro"/>
</dbReference>
<feature type="domain" description="FAD dependent oxidoreductase" evidence="7">
    <location>
        <begin position="18"/>
        <end position="380"/>
    </location>
</feature>
<dbReference type="Pfam" id="PF16901">
    <property type="entry name" value="DAO_C"/>
    <property type="match status" value="1"/>
</dbReference>
<evidence type="ECO:0000256" key="3">
    <source>
        <dbReference type="ARBA" id="ARBA00022630"/>
    </source>
</evidence>